<dbReference type="AlphaFoldDB" id="T1HJF4"/>
<proteinExistence type="predicted"/>
<dbReference type="InParanoid" id="T1HJF4"/>
<dbReference type="EMBL" id="ACPB03021239">
    <property type="status" value="NOT_ANNOTATED_CDS"/>
    <property type="molecule type" value="Genomic_DNA"/>
</dbReference>
<dbReference type="VEuPathDB" id="VectorBase:RPRC004177"/>
<evidence type="ECO:0000313" key="1">
    <source>
        <dbReference type="EnsemblMetazoa" id="RPRC004177-PA"/>
    </source>
</evidence>
<dbReference type="EnsemblMetazoa" id="RPRC004177-RA">
    <property type="protein sequence ID" value="RPRC004177-PA"/>
    <property type="gene ID" value="RPRC004177"/>
</dbReference>
<organism evidence="1 2">
    <name type="scientific">Rhodnius prolixus</name>
    <name type="common">Triatomid bug</name>
    <dbReference type="NCBI Taxonomy" id="13249"/>
    <lineage>
        <taxon>Eukaryota</taxon>
        <taxon>Metazoa</taxon>
        <taxon>Ecdysozoa</taxon>
        <taxon>Arthropoda</taxon>
        <taxon>Hexapoda</taxon>
        <taxon>Insecta</taxon>
        <taxon>Pterygota</taxon>
        <taxon>Neoptera</taxon>
        <taxon>Paraneoptera</taxon>
        <taxon>Hemiptera</taxon>
        <taxon>Heteroptera</taxon>
        <taxon>Panheteroptera</taxon>
        <taxon>Cimicomorpha</taxon>
        <taxon>Reduviidae</taxon>
        <taxon>Triatominae</taxon>
        <taxon>Rhodnius</taxon>
    </lineage>
</organism>
<accession>T1HJF4</accession>
<sequence length="37" mass="4109">VERAVDNLLADLALRARGGTFEGTVHASQVDQFYQFL</sequence>
<protein>
    <submittedName>
        <fullName evidence="1">Uncharacterized protein</fullName>
    </submittedName>
</protein>
<dbReference type="HOGENOM" id="CLU_3353622_0_0_1"/>
<name>T1HJF4_RHOPR</name>
<reference evidence="1" key="1">
    <citation type="submission" date="2015-05" db="UniProtKB">
        <authorList>
            <consortium name="EnsemblMetazoa"/>
        </authorList>
    </citation>
    <scope>IDENTIFICATION</scope>
</reference>
<evidence type="ECO:0000313" key="2">
    <source>
        <dbReference type="Proteomes" id="UP000015103"/>
    </source>
</evidence>
<dbReference type="Proteomes" id="UP000015103">
    <property type="component" value="Unassembled WGS sequence"/>
</dbReference>
<keyword evidence="2" id="KW-1185">Reference proteome</keyword>